<organism evidence="1 2">
    <name type="scientific">Laodelphax striatellus</name>
    <name type="common">Small brown planthopper</name>
    <name type="synonym">Delphax striatella</name>
    <dbReference type="NCBI Taxonomy" id="195883"/>
    <lineage>
        <taxon>Eukaryota</taxon>
        <taxon>Metazoa</taxon>
        <taxon>Ecdysozoa</taxon>
        <taxon>Arthropoda</taxon>
        <taxon>Hexapoda</taxon>
        <taxon>Insecta</taxon>
        <taxon>Pterygota</taxon>
        <taxon>Neoptera</taxon>
        <taxon>Paraneoptera</taxon>
        <taxon>Hemiptera</taxon>
        <taxon>Auchenorrhyncha</taxon>
        <taxon>Fulgoroidea</taxon>
        <taxon>Delphacidae</taxon>
        <taxon>Criomorphinae</taxon>
        <taxon>Laodelphax</taxon>
    </lineage>
</organism>
<accession>A0A482WP43</accession>
<protein>
    <submittedName>
        <fullName evidence="1">Uncharacterized protein</fullName>
    </submittedName>
</protein>
<evidence type="ECO:0000313" key="2">
    <source>
        <dbReference type="Proteomes" id="UP000291343"/>
    </source>
</evidence>
<proteinExistence type="predicted"/>
<sequence>MVLAVPANFVSPSSPKCPPFISPPPHGKSHETSGNLGPALLHGLSQDTFTLIASFISRHCDGFEAAAVTSSPSPFASNSQRQQLCCSACNCCRRICRWRCLAELITNCWLIRRPLSGICCSGSRDRRFFVYSEKREWPFLPKSVPATVFDLRTFGLSDRRLSPSATDQLQA</sequence>
<dbReference type="AlphaFoldDB" id="A0A482WP43"/>
<gene>
    <name evidence="1" type="ORF">LSTR_LSTR010860</name>
</gene>
<dbReference type="Proteomes" id="UP000291343">
    <property type="component" value="Unassembled WGS sequence"/>
</dbReference>
<dbReference type="EMBL" id="QKKF02029744">
    <property type="protein sequence ID" value="RZF35002.1"/>
    <property type="molecule type" value="Genomic_DNA"/>
</dbReference>
<dbReference type="InParanoid" id="A0A482WP43"/>
<name>A0A482WP43_LAOST</name>
<evidence type="ECO:0000313" key="1">
    <source>
        <dbReference type="EMBL" id="RZF35002.1"/>
    </source>
</evidence>
<comment type="caution">
    <text evidence="1">The sequence shown here is derived from an EMBL/GenBank/DDBJ whole genome shotgun (WGS) entry which is preliminary data.</text>
</comment>
<reference evidence="1 2" key="1">
    <citation type="journal article" date="2017" name="Gigascience">
        <title>Genome sequence of the small brown planthopper, Laodelphax striatellus.</title>
        <authorList>
            <person name="Zhu J."/>
            <person name="Jiang F."/>
            <person name="Wang X."/>
            <person name="Yang P."/>
            <person name="Bao Y."/>
            <person name="Zhao W."/>
            <person name="Wang W."/>
            <person name="Lu H."/>
            <person name="Wang Q."/>
            <person name="Cui N."/>
            <person name="Li J."/>
            <person name="Chen X."/>
            <person name="Luo L."/>
            <person name="Yu J."/>
            <person name="Kang L."/>
            <person name="Cui F."/>
        </authorList>
    </citation>
    <scope>NUCLEOTIDE SEQUENCE [LARGE SCALE GENOMIC DNA]</scope>
    <source>
        <strain evidence="1">Lst14</strain>
    </source>
</reference>
<keyword evidence="2" id="KW-1185">Reference proteome</keyword>